<gene>
    <name evidence="4" type="ORF">Aconfl_24040</name>
</gene>
<feature type="signal peptide" evidence="3">
    <location>
        <begin position="1"/>
        <end position="21"/>
    </location>
</feature>
<reference evidence="4 5" key="1">
    <citation type="submission" date="2023-08" db="EMBL/GenBank/DDBJ databases">
        <title>Draft genome sequence of Algoriphagus confluentis.</title>
        <authorList>
            <person name="Takatani N."/>
            <person name="Hosokawa M."/>
            <person name="Sawabe T."/>
        </authorList>
    </citation>
    <scope>NUCLEOTIDE SEQUENCE [LARGE SCALE GENOMIC DNA]</scope>
    <source>
        <strain evidence="4 5">NBRC 111222</strain>
    </source>
</reference>
<dbReference type="PANTHER" id="PTHR40841:SF2">
    <property type="entry name" value="SIDEROPHORE-DEGRADING ESTERASE (EUROFUNG)"/>
    <property type="match status" value="1"/>
</dbReference>
<evidence type="ECO:0000313" key="4">
    <source>
        <dbReference type="EMBL" id="GMQ29761.1"/>
    </source>
</evidence>
<keyword evidence="3" id="KW-0732">Signal</keyword>
<accession>A0ABQ6PQ21</accession>
<organism evidence="4 5">
    <name type="scientific">Algoriphagus confluentis</name>
    <dbReference type="NCBI Taxonomy" id="1697556"/>
    <lineage>
        <taxon>Bacteria</taxon>
        <taxon>Pseudomonadati</taxon>
        <taxon>Bacteroidota</taxon>
        <taxon>Cytophagia</taxon>
        <taxon>Cytophagales</taxon>
        <taxon>Cyclobacteriaceae</taxon>
        <taxon>Algoriphagus</taxon>
    </lineage>
</organism>
<protein>
    <submittedName>
        <fullName evidence="4">Alpha/beta hydrolase-fold protein</fullName>
    </submittedName>
</protein>
<evidence type="ECO:0000256" key="1">
    <source>
        <dbReference type="ARBA" id="ARBA00005622"/>
    </source>
</evidence>
<dbReference type="PANTHER" id="PTHR40841">
    <property type="entry name" value="SIDEROPHORE TRIACETYLFUSARININE C ESTERASE"/>
    <property type="match status" value="1"/>
</dbReference>
<dbReference type="GO" id="GO:0016787">
    <property type="term" value="F:hydrolase activity"/>
    <property type="evidence" value="ECO:0007669"/>
    <property type="project" value="UniProtKB-KW"/>
</dbReference>
<dbReference type="EMBL" id="BTPD01000007">
    <property type="protein sequence ID" value="GMQ29761.1"/>
    <property type="molecule type" value="Genomic_DNA"/>
</dbReference>
<name>A0ABQ6PQ21_9BACT</name>
<dbReference type="InterPro" id="IPR052558">
    <property type="entry name" value="Siderophore_Hydrolase_D"/>
</dbReference>
<evidence type="ECO:0000256" key="3">
    <source>
        <dbReference type="SAM" id="SignalP"/>
    </source>
</evidence>
<comment type="similarity">
    <text evidence="1">Belongs to the esterase D family.</text>
</comment>
<dbReference type="Pfam" id="PF00756">
    <property type="entry name" value="Esterase"/>
    <property type="match status" value="1"/>
</dbReference>
<keyword evidence="5" id="KW-1185">Reference proteome</keyword>
<sequence>MNKSLFLLLFSLAWFPSEIFAQTHSFSSNPPTTVTKEVKNAAGLAYELIITLPPDYQAEKEYPVLYYLDAWWLSELVTGCYRLSSLSNKALANNMLDIILVGISSVGNEKDWNKQRNWDYTPTRYNQNIVFNNGAVPLDQTTTGGAEDFIRFLRTVVFPSVEAEYKTDPASRGILGHSLGGLFGAYVYLQHPDLFSNYILLAPSVWWNNSELLVDKESFISASPAKMYVGMGSDEIKMMKAPMPTFIEYLNQEGNSKLKMTYREYENENHQSVLPRGIYDALVFIYTQADTN</sequence>
<comment type="caution">
    <text evidence="4">The sequence shown here is derived from an EMBL/GenBank/DDBJ whole genome shotgun (WGS) entry which is preliminary data.</text>
</comment>
<evidence type="ECO:0000313" key="5">
    <source>
        <dbReference type="Proteomes" id="UP001338309"/>
    </source>
</evidence>
<feature type="chain" id="PRO_5045316485" evidence="3">
    <location>
        <begin position="22"/>
        <end position="292"/>
    </location>
</feature>
<dbReference type="RefSeq" id="WP_338224482.1">
    <property type="nucleotide sequence ID" value="NZ_BTPD01000007.1"/>
</dbReference>
<dbReference type="InterPro" id="IPR029058">
    <property type="entry name" value="AB_hydrolase_fold"/>
</dbReference>
<dbReference type="InterPro" id="IPR000801">
    <property type="entry name" value="Esterase-like"/>
</dbReference>
<dbReference type="SUPFAM" id="SSF53474">
    <property type="entry name" value="alpha/beta-Hydrolases"/>
    <property type="match status" value="1"/>
</dbReference>
<proteinExistence type="inferred from homology"/>
<keyword evidence="2 4" id="KW-0378">Hydrolase</keyword>
<dbReference type="Proteomes" id="UP001338309">
    <property type="component" value="Unassembled WGS sequence"/>
</dbReference>
<dbReference type="Gene3D" id="3.40.50.1820">
    <property type="entry name" value="alpha/beta hydrolase"/>
    <property type="match status" value="1"/>
</dbReference>
<evidence type="ECO:0000256" key="2">
    <source>
        <dbReference type="ARBA" id="ARBA00022801"/>
    </source>
</evidence>